<evidence type="ECO:0000313" key="6">
    <source>
        <dbReference type="EMBL" id="KAB8349405.1"/>
    </source>
</evidence>
<dbReference type="SUPFAM" id="SSF56059">
    <property type="entry name" value="Glutathione synthetase ATP-binding domain-like"/>
    <property type="match status" value="1"/>
</dbReference>
<keyword evidence="7" id="KW-1185">Reference proteome</keyword>
<dbReference type="InterPro" id="IPR011761">
    <property type="entry name" value="ATP-grasp"/>
</dbReference>
<dbReference type="EMBL" id="VIBQ01000014">
    <property type="protein sequence ID" value="KAB8349405.1"/>
    <property type="molecule type" value="Genomic_DNA"/>
</dbReference>
<keyword evidence="1" id="KW-0436">Ligase</keyword>
<dbReference type="GO" id="GO:0046872">
    <property type="term" value="F:metal ion binding"/>
    <property type="evidence" value="ECO:0007669"/>
    <property type="project" value="InterPro"/>
</dbReference>
<comment type="caution">
    <text evidence="6">The sequence shown here is derived from an EMBL/GenBank/DDBJ whole genome shotgun (WGS) entry which is preliminary data.</text>
</comment>
<dbReference type="Pfam" id="PF18130">
    <property type="entry name" value="ATPgrasp_N"/>
    <property type="match status" value="1"/>
</dbReference>
<evidence type="ECO:0000313" key="7">
    <source>
        <dbReference type="Proteomes" id="UP000327013"/>
    </source>
</evidence>
<accession>A0A5N6KV67</accession>
<name>A0A5N6KV67_9ROSI</name>
<evidence type="ECO:0000256" key="2">
    <source>
        <dbReference type="ARBA" id="ARBA00022741"/>
    </source>
</evidence>
<keyword evidence="3 4" id="KW-0067">ATP-binding</keyword>
<dbReference type="PANTHER" id="PTHR43585">
    <property type="entry name" value="FUMIPYRROLE BIOSYNTHESIS PROTEIN C"/>
    <property type="match status" value="1"/>
</dbReference>
<dbReference type="PANTHER" id="PTHR43585:SF2">
    <property type="entry name" value="ATP-GRASP ENZYME FSQD"/>
    <property type="match status" value="1"/>
</dbReference>
<dbReference type="Gene3D" id="3.40.50.20">
    <property type="match status" value="1"/>
</dbReference>
<evidence type="ECO:0000256" key="3">
    <source>
        <dbReference type="ARBA" id="ARBA00022840"/>
    </source>
</evidence>
<dbReference type="PROSITE" id="PS50975">
    <property type="entry name" value="ATP_GRASP"/>
    <property type="match status" value="1"/>
</dbReference>
<dbReference type="Gene3D" id="3.30.470.20">
    <property type="entry name" value="ATP-grasp fold, B domain"/>
    <property type="match status" value="1"/>
</dbReference>
<dbReference type="Proteomes" id="UP000327013">
    <property type="component" value="Unassembled WGS sequence"/>
</dbReference>
<dbReference type="AlphaFoldDB" id="A0A5N6KV67"/>
<dbReference type="GO" id="GO:0016874">
    <property type="term" value="F:ligase activity"/>
    <property type="evidence" value="ECO:0007669"/>
    <property type="project" value="UniProtKB-KW"/>
</dbReference>
<dbReference type="GO" id="GO:0005524">
    <property type="term" value="F:ATP binding"/>
    <property type="evidence" value="ECO:0007669"/>
    <property type="project" value="UniProtKB-UniRule"/>
</dbReference>
<proteinExistence type="predicted"/>
<keyword evidence="2 4" id="KW-0547">Nucleotide-binding</keyword>
<gene>
    <name evidence="6" type="ORF">FH972_023432</name>
</gene>
<evidence type="ECO:0000259" key="5">
    <source>
        <dbReference type="PROSITE" id="PS50975"/>
    </source>
</evidence>
<evidence type="ECO:0000256" key="1">
    <source>
        <dbReference type="ARBA" id="ARBA00022598"/>
    </source>
</evidence>
<organism evidence="6 7">
    <name type="scientific">Carpinus fangiana</name>
    <dbReference type="NCBI Taxonomy" id="176857"/>
    <lineage>
        <taxon>Eukaryota</taxon>
        <taxon>Viridiplantae</taxon>
        <taxon>Streptophyta</taxon>
        <taxon>Embryophyta</taxon>
        <taxon>Tracheophyta</taxon>
        <taxon>Spermatophyta</taxon>
        <taxon>Magnoliopsida</taxon>
        <taxon>eudicotyledons</taxon>
        <taxon>Gunneridae</taxon>
        <taxon>Pentapetalae</taxon>
        <taxon>rosids</taxon>
        <taxon>fabids</taxon>
        <taxon>Fagales</taxon>
        <taxon>Betulaceae</taxon>
        <taxon>Carpinus</taxon>
    </lineage>
</organism>
<dbReference type="OrthoDB" id="434648at2759"/>
<dbReference type="Pfam" id="PF13535">
    <property type="entry name" value="ATP-grasp_4"/>
    <property type="match status" value="1"/>
</dbReference>
<protein>
    <recommendedName>
        <fullName evidence="5">ATP-grasp domain-containing protein</fullName>
    </recommendedName>
</protein>
<evidence type="ECO:0000256" key="4">
    <source>
        <dbReference type="PROSITE-ProRule" id="PRU00409"/>
    </source>
</evidence>
<reference evidence="6 7" key="1">
    <citation type="submission" date="2019-06" db="EMBL/GenBank/DDBJ databases">
        <title>A chromosomal-level reference genome of Carpinus fangiana (Coryloideae, Betulaceae).</title>
        <authorList>
            <person name="Yang X."/>
            <person name="Wang Z."/>
            <person name="Zhang L."/>
            <person name="Hao G."/>
            <person name="Liu J."/>
            <person name="Yang Y."/>
        </authorList>
    </citation>
    <scope>NUCLEOTIDE SEQUENCE [LARGE SCALE GENOMIC DNA]</scope>
    <source>
        <strain evidence="6">Cfa_2016G</strain>
        <tissue evidence="6">Leaf</tissue>
    </source>
</reference>
<dbReference type="InterPro" id="IPR052032">
    <property type="entry name" value="ATP-dep_AA_Ligase"/>
</dbReference>
<sequence>MSKAGITWQRCSYLLRGADNYLTLRWRKEARQRLLDIQTVDLIIQNTITASDNPVHGAEDEGHAVFEFIDRAIQDVEKHSTIGIKLILPACDGHVSRSDMIDFRMIGCELVSSVSSFVVSRQHLHAVQPHKSEDILGIIGSTVCAILVKSAPDCSIELTLAKLELELLNRMSIKWLLPDPIPYRRIAIVRCQEENISYETIRAMGIGLIVLDEPGNYLEDPQGPSAYLREAFIPIDLNPDLGLSRRIVDALKDYHVDGIFTRLDIHHTSVAEACVMLGLPTSPPSAFACATDKYATRMNDAESCSAICVTSVEDLEQRLHSAISPLQLNYPVVVKPCSGVKSWCVLKADSEVELLAAVRKAHSRVIGHENGKSMHSPTMIEPYVDGPEFDINYAMWNGEILFTDVSDNFPCAGDMDTTTGFLEKDFQETLFVYPTLLPVSEQALLVNTLHQKLLNMGFRSGVFHVEARVRNSTTHYAHDNGTFDLMPKSDPTSFKPSIFMIEVNARPAGYYGLQAVTWTFGVDYLALHVLRCIGDETRFRAFANPFQDGPQYSSALVLIMPEKGGILMSPDPAQELRLQRPDLMDMIAMYHNTWEKGQQVIPPDAVDMMFLTFMIVNSRIGRKDLLAKQEEIRRNWRAVIE</sequence>
<dbReference type="InterPro" id="IPR041472">
    <property type="entry name" value="BL00235/CARNS1_N"/>
</dbReference>
<feature type="domain" description="ATP-grasp" evidence="5">
    <location>
        <begin position="293"/>
        <end position="533"/>
    </location>
</feature>